<evidence type="ECO:0008006" key="3">
    <source>
        <dbReference type="Google" id="ProtNLM"/>
    </source>
</evidence>
<sequence>MRKVDKDLVQKPASLTLPELADLLKAIETDKNLINSDIYRGKIRNDDGTLHKEEVVEALEAIYNGKCAYCEDFTSTEIEHYRPKSRTMYFPKHGGYFWLCYEWSNLIPSCHGCNKSKSFEFPIKNQHVRLPDCYTDQVLDLEKCVARNTPLINEEPYLLHPEIDEPKEYLSFQIDEKKRGIALTGLDGSNKRGEETIRICNLNREELLRKRQEAVIFPILKHFKLAFSLLSKQTISKPQFIELIYAIFEDLEKEKHSNERPFTLLRKTIMESPQSFKSLITNQLPEAQQQFIQLSFESYFHSHF</sequence>
<evidence type="ECO:0000313" key="1">
    <source>
        <dbReference type="EMBL" id="RDB02460.1"/>
    </source>
</evidence>
<keyword evidence="2" id="KW-1185">Reference proteome</keyword>
<name>A0A369I0Q4_9BACT</name>
<comment type="caution">
    <text evidence="1">The sequence shown here is derived from an EMBL/GenBank/DDBJ whole genome shotgun (WGS) entry which is preliminary data.</text>
</comment>
<proteinExistence type="predicted"/>
<dbReference type="InterPro" id="IPR003615">
    <property type="entry name" value="HNH_nuc"/>
</dbReference>
<dbReference type="RefSeq" id="WP_114464409.1">
    <property type="nucleotide sequence ID" value="NZ_QPIW01000042.1"/>
</dbReference>
<protein>
    <recommendedName>
        <fullName evidence="3">TIGR02646 family protein</fullName>
    </recommendedName>
</protein>
<dbReference type="Proteomes" id="UP000253141">
    <property type="component" value="Unassembled WGS sequence"/>
</dbReference>
<accession>A0A369I0Q4</accession>
<dbReference type="CDD" id="cd00085">
    <property type="entry name" value="HNHc"/>
    <property type="match status" value="1"/>
</dbReference>
<gene>
    <name evidence="1" type="ORF">DVG78_28460</name>
</gene>
<dbReference type="Gene3D" id="1.10.30.50">
    <property type="match status" value="1"/>
</dbReference>
<evidence type="ECO:0000313" key="2">
    <source>
        <dbReference type="Proteomes" id="UP000253141"/>
    </source>
</evidence>
<dbReference type="EMBL" id="QPIW01000042">
    <property type="protein sequence ID" value="RDB02460.1"/>
    <property type="molecule type" value="Genomic_DNA"/>
</dbReference>
<dbReference type="OrthoDB" id="5918473at2"/>
<organism evidence="1 2">
    <name type="scientific">Runella aurantiaca</name>
    <dbReference type="NCBI Taxonomy" id="2282308"/>
    <lineage>
        <taxon>Bacteria</taxon>
        <taxon>Pseudomonadati</taxon>
        <taxon>Bacteroidota</taxon>
        <taxon>Cytophagia</taxon>
        <taxon>Cytophagales</taxon>
        <taxon>Spirosomataceae</taxon>
        <taxon>Runella</taxon>
    </lineage>
</organism>
<reference evidence="1 2" key="1">
    <citation type="submission" date="2018-07" db="EMBL/GenBank/DDBJ databases">
        <title>Genome analysis of Runella aurantiaca.</title>
        <authorList>
            <person name="Yang X."/>
        </authorList>
    </citation>
    <scope>NUCLEOTIDE SEQUENCE [LARGE SCALE GENOMIC DNA]</scope>
    <source>
        <strain evidence="1 2">YX9</strain>
    </source>
</reference>
<dbReference type="AlphaFoldDB" id="A0A369I0Q4"/>